<dbReference type="GO" id="GO:0000922">
    <property type="term" value="C:spindle pole"/>
    <property type="evidence" value="ECO:0007669"/>
    <property type="project" value="TreeGrafter"/>
</dbReference>
<dbReference type="InterPro" id="IPR000048">
    <property type="entry name" value="IQ_motif_EF-hand-BS"/>
</dbReference>
<keyword evidence="6" id="KW-1185">Reference proteome</keyword>
<evidence type="ECO:0000256" key="2">
    <source>
        <dbReference type="ARBA" id="ARBA00022490"/>
    </source>
</evidence>
<evidence type="ECO:0000313" key="5">
    <source>
        <dbReference type="EMBL" id="CAB9517595.1"/>
    </source>
</evidence>
<sequence>MFEPQTFAHLIHQPVPSASAPSGPALSASPDDTRGILVLMQQALVMLWGGDHRSRFGRGCTTLKTRTAVAPSCFQFSNSTWTQRVLSREVAFHFDHARGLVLPNFSVLELEGVFKKCLRDLLTACFCSGPQTNALIWQYGIPPRQVYVFRSSFGLSLLLLSVAAALKKCTVLSASFLALCLSVLTKTPTARLAYFEQAAIQIQRWWKHSSAMNLHRRRRKASTKIQRLVRKKRQANRVRAAIQIQRMWRSQCSRHILTGKNALQAFPQTFNAQLRICSALYLGCFACVVVGSTREIWLRALTDTTRSAAVACQIAGIRSVFKQLRAKQEAAHRRHTQAIIALQRSFRRKRALAKWKTKLGIGDSEKKFREGIEIVEDLLGKLKLQSNDDVVSLGQGSDNNSTGSDLSPVLVDSDAWQGVVEEWKEYAARNIQRKWRSKRNKAKATISIQSRCRRFLNRTHYLKCCSAAVSIQSRYRSFVGRKRYLAARAAALAIQEFLWTHFFAAKRAQLIKETLKELVDRRHEILCSVSSVVLQRWWRLVLARKLYQAMKKYGAGIRLLRSIQERNSASRIQRWWRLWRARTRALLSMSGSLSYSDSFSASSVIESSVQIAFTTSAVEHTGDGDVDGGRTLKPGKKTWCGFEVFLSPS</sequence>
<name>A0A9N8EFN5_9STRA</name>
<dbReference type="SMART" id="SM00015">
    <property type="entry name" value="IQ"/>
    <property type="match status" value="5"/>
</dbReference>
<comment type="caution">
    <text evidence="5">The sequence shown here is derived from an EMBL/GenBank/DDBJ whole genome shotgun (WGS) entry which is preliminary data.</text>
</comment>
<dbReference type="EMBL" id="CAICTM010000866">
    <property type="protein sequence ID" value="CAB9517595.1"/>
    <property type="molecule type" value="Genomic_DNA"/>
</dbReference>
<dbReference type="Gene3D" id="1.20.5.190">
    <property type="match status" value="2"/>
</dbReference>
<protein>
    <submittedName>
        <fullName evidence="5">Uncharacterized protein</fullName>
    </submittedName>
</protein>
<keyword evidence="3" id="KW-0677">Repeat</keyword>
<keyword evidence="4" id="KW-0112">Calmodulin-binding</keyword>
<dbReference type="InterPro" id="IPR051185">
    <property type="entry name" value="ASPM"/>
</dbReference>
<dbReference type="PANTHER" id="PTHR22706:SF1">
    <property type="entry name" value="ASSEMBLY FACTOR FOR SPINDLE MICROTUBULES"/>
    <property type="match status" value="1"/>
</dbReference>
<dbReference type="GO" id="GO:0005737">
    <property type="term" value="C:cytoplasm"/>
    <property type="evidence" value="ECO:0007669"/>
    <property type="project" value="UniProtKB-SubCell"/>
</dbReference>
<accession>A0A9N8EFN5</accession>
<dbReference type="AlphaFoldDB" id="A0A9N8EFN5"/>
<dbReference type="SUPFAM" id="SSF52540">
    <property type="entry name" value="P-loop containing nucleoside triphosphate hydrolases"/>
    <property type="match status" value="1"/>
</dbReference>
<dbReference type="GO" id="GO:0007051">
    <property type="term" value="P:spindle organization"/>
    <property type="evidence" value="ECO:0007669"/>
    <property type="project" value="TreeGrafter"/>
</dbReference>
<dbReference type="Proteomes" id="UP001153069">
    <property type="component" value="Unassembled WGS sequence"/>
</dbReference>
<organism evidence="5 6">
    <name type="scientific">Seminavis robusta</name>
    <dbReference type="NCBI Taxonomy" id="568900"/>
    <lineage>
        <taxon>Eukaryota</taxon>
        <taxon>Sar</taxon>
        <taxon>Stramenopiles</taxon>
        <taxon>Ochrophyta</taxon>
        <taxon>Bacillariophyta</taxon>
        <taxon>Bacillariophyceae</taxon>
        <taxon>Bacillariophycidae</taxon>
        <taxon>Naviculales</taxon>
        <taxon>Naviculaceae</taxon>
        <taxon>Seminavis</taxon>
    </lineage>
</organism>
<proteinExistence type="predicted"/>
<dbReference type="PANTHER" id="PTHR22706">
    <property type="entry name" value="ASSEMBLY FACTOR FOR SPINDLE MICROTUBULES"/>
    <property type="match status" value="1"/>
</dbReference>
<dbReference type="Pfam" id="PF00612">
    <property type="entry name" value="IQ"/>
    <property type="match status" value="4"/>
</dbReference>
<evidence type="ECO:0000256" key="1">
    <source>
        <dbReference type="ARBA" id="ARBA00004496"/>
    </source>
</evidence>
<dbReference type="GO" id="GO:0000278">
    <property type="term" value="P:mitotic cell cycle"/>
    <property type="evidence" value="ECO:0007669"/>
    <property type="project" value="TreeGrafter"/>
</dbReference>
<comment type="subcellular location">
    <subcellularLocation>
        <location evidence="1">Cytoplasm</location>
    </subcellularLocation>
</comment>
<keyword evidence="2" id="KW-0963">Cytoplasm</keyword>
<evidence type="ECO:0000256" key="4">
    <source>
        <dbReference type="ARBA" id="ARBA00022860"/>
    </source>
</evidence>
<evidence type="ECO:0000313" key="6">
    <source>
        <dbReference type="Proteomes" id="UP001153069"/>
    </source>
</evidence>
<reference evidence="5" key="1">
    <citation type="submission" date="2020-06" db="EMBL/GenBank/DDBJ databases">
        <authorList>
            <consortium name="Plant Systems Biology data submission"/>
        </authorList>
    </citation>
    <scope>NUCLEOTIDE SEQUENCE</scope>
    <source>
        <strain evidence="5">D6</strain>
    </source>
</reference>
<dbReference type="PROSITE" id="PS50096">
    <property type="entry name" value="IQ"/>
    <property type="match status" value="1"/>
</dbReference>
<dbReference type="GO" id="GO:0051295">
    <property type="term" value="P:establishment of meiotic spindle localization"/>
    <property type="evidence" value="ECO:0007669"/>
    <property type="project" value="TreeGrafter"/>
</dbReference>
<dbReference type="InterPro" id="IPR027417">
    <property type="entry name" value="P-loop_NTPase"/>
</dbReference>
<evidence type="ECO:0000256" key="3">
    <source>
        <dbReference type="ARBA" id="ARBA00022737"/>
    </source>
</evidence>
<gene>
    <name evidence="5" type="ORF">SEMRO_867_G213180.1</name>
</gene>
<dbReference type="GO" id="GO:0005516">
    <property type="term" value="F:calmodulin binding"/>
    <property type="evidence" value="ECO:0007669"/>
    <property type="project" value="UniProtKB-KW"/>
</dbReference>